<dbReference type="InterPro" id="IPR002710">
    <property type="entry name" value="Dilute_dom"/>
</dbReference>
<dbReference type="SMART" id="SM01132">
    <property type="entry name" value="DIL"/>
    <property type="match status" value="1"/>
</dbReference>
<dbReference type="PANTHER" id="PTHR16027:SF6">
    <property type="entry name" value="DILUTE DOMAIN-CONTAINING PROTEIN"/>
    <property type="match status" value="1"/>
</dbReference>
<organism evidence="2 3">
    <name type="scientific">Dillenia turbinata</name>
    <dbReference type="NCBI Taxonomy" id="194707"/>
    <lineage>
        <taxon>Eukaryota</taxon>
        <taxon>Viridiplantae</taxon>
        <taxon>Streptophyta</taxon>
        <taxon>Embryophyta</taxon>
        <taxon>Tracheophyta</taxon>
        <taxon>Spermatophyta</taxon>
        <taxon>Magnoliopsida</taxon>
        <taxon>eudicotyledons</taxon>
        <taxon>Gunneridae</taxon>
        <taxon>Pentapetalae</taxon>
        <taxon>Dilleniales</taxon>
        <taxon>Dilleniaceae</taxon>
        <taxon>Dillenia</taxon>
    </lineage>
</organism>
<accession>A0AAN8UQY0</accession>
<protein>
    <submittedName>
        <fullName evidence="2">Dilute domain</fullName>
    </submittedName>
</protein>
<keyword evidence="3" id="KW-1185">Reference proteome</keyword>
<gene>
    <name evidence="2" type="ORF">RJ641_021523</name>
</gene>
<dbReference type="PANTHER" id="PTHR16027">
    <property type="entry name" value="DILUTE DOMAIN-CONTAINING PROTEIN YPR089W"/>
    <property type="match status" value="1"/>
</dbReference>
<comment type="caution">
    <text evidence="2">The sequence shown here is derived from an EMBL/GenBank/DDBJ whole genome shotgun (WGS) entry which is preliminary data.</text>
</comment>
<dbReference type="PROSITE" id="PS51126">
    <property type="entry name" value="DILUTE"/>
    <property type="match status" value="1"/>
</dbReference>
<proteinExistence type="predicted"/>
<dbReference type="Proteomes" id="UP001370490">
    <property type="component" value="Unassembled WGS sequence"/>
</dbReference>
<dbReference type="InterPro" id="IPR052072">
    <property type="entry name" value="Vascular_dev_regulator"/>
</dbReference>
<reference evidence="2 3" key="1">
    <citation type="submission" date="2023-12" db="EMBL/GenBank/DDBJ databases">
        <title>A high-quality genome assembly for Dillenia turbinata (Dilleniales).</title>
        <authorList>
            <person name="Chanderbali A."/>
        </authorList>
    </citation>
    <scope>NUCLEOTIDE SEQUENCE [LARGE SCALE GENOMIC DNA]</scope>
    <source>
        <strain evidence="2">LSX21</strain>
        <tissue evidence="2">Leaf</tissue>
    </source>
</reference>
<feature type="non-terminal residue" evidence="2">
    <location>
        <position position="1"/>
    </location>
</feature>
<sequence length="296" mass="32927">TLVIVYNPFILQESVDALIKCITEDLGYSQGKPVAAFTIYKCLLHWKSFEAERTSVFDRLIQTIGSAMENPDSNEHMAYWLSNTSTLLFLLQRSLKAGAASKPPPPTSLFGRMTKGFRSSLSSSNLSADVVRQVEAKYPALLFKQQLTAYVEKIYGIIRDNLKRDLGPLLSSCIQAPRTSKATVLLSGQSSGNNSPPASHWQGIINCLNSLLGILKDNYVPAVLVQKIFTQIFTYINVQLFNSLLLRRECCSFSNGEYIKAGLAELELWCGQAKEEYAGSSWDELKHIRQAVGFLV</sequence>
<evidence type="ECO:0000313" key="3">
    <source>
        <dbReference type="Proteomes" id="UP001370490"/>
    </source>
</evidence>
<dbReference type="EMBL" id="JBAMMX010000026">
    <property type="protein sequence ID" value="KAK6914202.1"/>
    <property type="molecule type" value="Genomic_DNA"/>
</dbReference>
<name>A0AAN8UQY0_9MAGN</name>
<evidence type="ECO:0000313" key="2">
    <source>
        <dbReference type="EMBL" id="KAK6914202.1"/>
    </source>
</evidence>
<evidence type="ECO:0000259" key="1">
    <source>
        <dbReference type="PROSITE" id="PS51126"/>
    </source>
</evidence>
<feature type="domain" description="Dilute" evidence="1">
    <location>
        <begin position="58"/>
        <end position="296"/>
    </location>
</feature>
<dbReference type="Pfam" id="PF01843">
    <property type="entry name" value="DIL"/>
    <property type="match status" value="1"/>
</dbReference>
<dbReference type="AlphaFoldDB" id="A0AAN8UQY0"/>